<evidence type="ECO:0000313" key="3">
    <source>
        <dbReference type="Proteomes" id="UP000559010"/>
    </source>
</evidence>
<dbReference type="Proteomes" id="UP000559010">
    <property type="component" value="Unassembled WGS sequence"/>
</dbReference>
<keyword evidence="3" id="KW-1185">Reference proteome</keyword>
<protein>
    <submittedName>
        <fullName evidence="2">Uncharacterized protein</fullName>
    </submittedName>
</protein>
<reference evidence="2 3" key="1">
    <citation type="submission" date="2020-04" db="EMBL/GenBank/DDBJ databases">
        <title>Flammeovirgaceae bacterium KN852 isolated from deep sea.</title>
        <authorList>
            <person name="Zhang D.-C."/>
        </authorList>
    </citation>
    <scope>NUCLEOTIDE SEQUENCE [LARGE SCALE GENOMIC DNA]</scope>
    <source>
        <strain evidence="2 3">KN852</strain>
    </source>
</reference>
<name>A0A848IWX1_9BACT</name>
<accession>A0A848IWX1</accession>
<dbReference type="AlphaFoldDB" id="A0A848IWX1"/>
<feature type="compositionally biased region" description="Basic and acidic residues" evidence="1">
    <location>
        <begin position="145"/>
        <end position="160"/>
    </location>
</feature>
<feature type="compositionally biased region" description="Basic residues" evidence="1">
    <location>
        <begin position="198"/>
        <end position="211"/>
    </location>
</feature>
<feature type="compositionally biased region" description="Basic residues" evidence="1">
    <location>
        <begin position="161"/>
        <end position="173"/>
    </location>
</feature>
<proteinExistence type="predicted"/>
<feature type="compositionally biased region" description="Basic and acidic residues" evidence="1">
    <location>
        <begin position="174"/>
        <end position="197"/>
    </location>
</feature>
<dbReference type="RefSeq" id="WP_169681151.1">
    <property type="nucleotide sequence ID" value="NZ_JABBNU010000006.1"/>
</dbReference>
<feature type="region of interest" description="Disordered" evidence="1">
    <location>
        <begin position="117"/>
        <end position="219"/>
    </location>
</feature>
<evidence type="ECO:0000313" key="2">
    <source>
        <dbReference type="EMBL" id="NMM48817.1"/>
    </source>
</evidence>
<organism evidence="2 3">
    <name type="scientific">Marinigracilibium pacificum</name>
    <dbReference type="NCBI Taxonomy" id="2729599"/>
    <lineage>
        <taxon>Bacteria</taxon>
        <taxon>Pseudomonadati</taxon>
        <taxon>Bacteroidota</taxon>
        <taxon>Cytophagia</taxon>
        <taxon>Cytophagales</taxon>
        <taxon>Flammeovirgaceae</taxon>
        <taxon>Marinigracilibium</taxon>
    </lineage>
</organism>
<sequence>MDFSTFLKTKRIDPDSLKKTDPSLYHSWELLYGYVHPNSFVRQKLFVINKIRRMHPFEGEIPKPELKPKPSVKPAIAAKAVRGKAIIKPKVKAPDDISDTKEVKAVKPKPVRVKPVIKASKAEDQPEPSVPKAIKKPRPVIRPKMATDKESTENTVEQKSKPIKPKMKRPVIKKKSEDTEQEKKVEPINESVNTEKKKAPRPIMKKPKINRPNKDENDV</sequence>
<comment type="caution">
    <text evidence="2">The sequence shown here is derived from an EMBL/GenBank/DDBJ whole genome shotgun (WGS) entry which is preliminary data.</text>
</comment>
<dbReference type="EMBL" id="JABBNU010000006">
    <property type="protein sequence ID" value="NMM48817.1"/>
    <property type="molecule type" value="Genomic_DNA"/>
</dbReference>
<evidence type="ECO:0000256" key="1">
    <source>
        <dbReference type="SAM" id="MobiDB-lite"/>
    </source>
</evidence>
<gene>
    <name evidence="2" type="ORF">HH304_10435</name>
</gene>